<comment type="caution">
    <text evidence="1">The sequence shown here is derived from an EMBL/GenBank/DDBJ whole genome shotgun (WGS) entry which is preliminary data.</text>
</comment>
<keyword evidence="2" id="KW-1185">Reference proteome</keyword>
<reference evidence="1" key="1">
    <citation type="submission" date="2019-04" db="EMBL/GenBank/DDBJ databases">
        <title>Microbes associate with the intestines of laboratory mice.</title>
        <authorList>
            <person name="Navarre W."/>
            <person name="Wong E."/>
            <person name="Huang K."/>
            <person name="Tropini C."/>
            <person name="Ng K."/>
            <person name="Yu B."/>
        </authorList>
    </citation>
    <scope>NUCLEOTIDE SEQUENCE</scope>
    <source>
        <strain evidence="1">NM04_E33</strain>
    </source>
</reference>
<dbReference type="Proteomes" id="UP000306319">
    <property type="component" value="Unassembled WGS sequence"/>
</dbReference>
<gene>
    <name evidence="1" type="ORF">E5331_01740</name>
</gene>
<proteinExistence type="predicted"/>
<protein>
    <submittedName>
        <fullName evidence="1">N-acetyltransferase</fullName>
    </submittedName>
</protein>
<evidence type="ECO:0000313" key="1">
    <source>
        <dbReference type="EMBL" id="TGY80471.1"/>
    </source>
</evidence>
<organism evidence="1 2">
    <name type="scientific">Lepagella muris</name>
    <dbReference type="NCBI Taxonomy" id="3032870"/>
    <lineage>
        <taxon>Bacteria</taxon>
        <taxon>Pseudomonadati</taxon>
        <taxon>Bacteroidota</taxon>
        <taxon>Bacteroidia</taxon>
        <taxon>Bacteroidales</taxon>
        <taxon>Muribaculaceae</taxon>
        <taxon>Lepagella</taxon>
    </lineage>
</organism>
<sequence>MGSISLKDLELLPVLDSNSLIGFSCGNKDLDDFFANDAFLYAEQLLGKTYYFVTKGEKPKIVGAFTVANDSIKASLISSTTRNKIQRKIPNSKRTRSYPAILIGRLGVCSSLRGESLGSQILDYIKGWFFSPDNKSGCRFIVVDAYNIINENKEYRQSSVLQFYENNGFKYLYPSEEEEREVFGIADDAPLNTRLMYFDLLTLK</sequence>
<dbReference type="EMBL" id="SRYB01000002">
    <property type="protein sequence ID" value="TGY80471.1"/>
    <property type="molecule type" value="Genomic_DNA"/>
</dbReference>
<evidence type="ECO:0000313" key="2">
    <source>
        <dbReference type="Proteomes" id="UP000306319"/>
    </source>
</evidence>
<name>A0AC61RNB1_9BACT</name>
<accession>A0AC61RNB1</accession>